<comment type="subcellular location">
    <subcellularLocation>
        <location evidence="2 12 14">Cytoplasm</location>
    </subcellularLocation>
</comment>
<dbReference type="GO" id="GO:0000105">
    <property type="term" value="P:L-histidine biosynthetic process"/>
    <property type="evidence" value="ECO:0007669"/>
    <property type="project" value="UniProtKB-UniRule"/>
</dbReference>
<name>A0A0S2W3P8_9FIRM</name>
<keyword evidence="8 12" id="KW-0028">Amino-acid biosynthesis</keyword>
<evidence type="ECO:0000256" key="10">
    <source>
        <dbReference type="ARBA" id="ARBA00023235"/>
    </source>
</evidence>
<dbReference type="eggNOG" id="COG0106">
    <property type="taxonomic scope" value="Bacteria"/>
</dbReference>
<dbReference type="Pfam" id="PF00977">
    <property type="entry name" value="His_biosynth"/>
    <property type="match status" value="1"/>
</dbReference>
<dbReference type="SUPFAM" id="SSF51366">
    <property type="entry name" value="Ribulose-phoshate binding barrel"/>
    <property type="match status" value="1"/>
</dbReference>
<evidence type="ECO:0000256" key="5">
    <source>
        <dbReference type="ARBA" id="ARBA00012550"/>
    </source>
</evidence>
<proteinExistence type="inferred from homology"/>
<dbReference type="NCBIfam" id="TIGR00007">
    <property type="entry name" value="1-(5-phosphoribosyl)-5-[(5-phosphoribosylamino)methylideneamino]imidazole-4-carboxamide isomerase"/>
    <property type="match status" value="1"/>
</dbReference>
<evidence type="ECO:0000256" key="1">
    <source>
        <dbReference type="ARBA" id="ARBA00000901"/>
    </source>
</evidence>
<reference evidence="15 17" key="1">
    <citation type="journal article" date="2015" name="Nat. Commun.">
        <title>Production of butyrate from lysine and the Amadori product fructoselysine by a human gut commensal.</title>
        <authorList>
            <person name="Bui T.P."/>
            <person name="Ritari J."/>
            <person name="Boeren S."/>
            <person name="de Waard P."/>
            <person name="Plugge C.M."/>
            <person name="de Vos W.M."/>
        </authorList>
    </citation>
    <scope>NUCLEOTIDE SEQUENCE [LARGE SCALE GENOMIC DNA]</scope>
    <source>
        <strain evidence="15 17">AF211</strain>
    </source>
</reference>
<dbReference type="OrthoDB" id="9807749at2"/>
<comment type="catalytic activity">
    <reaction evidence="1 12 14">
        <text>1-(5-phospho-beta-D-ribosyl)-5-[(5-phospho-beta-D-ribosylamino)methylideneamino]imidazole-4-carboxamide = 5-[(5-phospho-1-deoxy-D-ribulos-1-ylimino)methylamino]-1-(5-phospho-beta-D-ribosyl)imidazole-4-carboxamide</text>
        <dbReference type="Rhea" id="RHEA:15469"/>
        <dbReference type="ChEBI" id="CHEBI:58435"/>
        <dbReference type="ChEBI" id="CHEBI:58525"/>
        <dbReference type="EC" id="5.3.1.16"/>
    </reaction>
</comment>
<dbReference type="GO" id="GO:0003949">
    <property type="term" value="F:1-(5-phosphoribosyl)-5-[(5-phosphoribosylamino)methylideneamino]imidazole-4-carboxamide isomerase activity"/>
    <property type="evidence" value="ECO:0007669"/>
    <property type="project" value="UniProtKB-UniRule"/>
</dbReference>
<feature type="active site" description="Proton acceptor" evidence="12">
    <location>
        <position position="8"/>
    </location>
</feature>
<evidence type="ECO:0000256" key="11">
    <source>
        <dbReference type="ARBA" id="ARBA00030547"/>
    </source>
</evidence>
<protein>
    <recommendedName>
        <fullName evidence="6 12">1-(5-phosphoribosyl)-5-[(5-phosphoribosylamino)methylideneamino] imidazole-4-carboxamide isomerase</fullName>
        <ecNumber evidence="5 12">5.3.1.16</ecNumber>
    </recommendedName>
    <alternativeName>
        <fullName evidence="11 12">Phosphoribosylformimino-5-aminoimidazole carboxamide ribotide isomerase</fullName>
    </alternativeName>
</protein>
<dbReference type="EMBL" id="QEKK01000002">
    <property type="protein sequence ID" value="PVY59242.1"/>
    <property type="molecule type" value="Genomic_DNA"/>
</dbReference>
<dbReference type="GeneID" id="93229356"/>
<keyword evidence="7 12" id="KW-0963">Cytoplasm</keyword>
<dbReference type="RefSeq" id="WP_058117659.1">
    <property type="nucleotide sequence ID" value="NZ_CALICV010000046.1"/>
</dbReference>
<dbReference type="InterPro" id="IPR011060">
    <property type="entry name" value="RibuloseP-bd_barrel"/>
</dbReference>
<feature type="active site" description="Proton donor" evidence="12">
    <location>
        <position position="130"/>
    </location>
</feature>
<keyword evidence="17" id="KW-1185">Reference proteome</keyword>
<dbReference type="STRING" id="1297617.IB211_01555"/>
<dbReference type="GO" id="GO:0005737">
    <property type="term" value="C:cytoplasm"/>
    <property type="evidence" value="ECO:0007669"/>
    <property type="project" value="UniProtKB-SubCell"/>
</dbReference>
<organism evidence="15 17">
    <name type="scientific">Intestinimonas butyriciproducens</name>
    <dbReference type="NCBI Taxonomy" id="1297617"/>
    <lineage>
        <taxon>Bacteria</taxon>
        <taxon>Bacillati</taxon>
        <taxon>Bacillota</taxon>
        <taxon>Clostridia</taxon>
        <taxon>Eubacteriales</taxon>
        <taxon>Intestinimonas</taxon>
    </lineage>
</organism>
<evidence type="ECO:0000256" key="7">
    <source>
        <dbReference type="ARBA" id="ARBA00022490"/>
    </source>
</evidence>
<dbReference type="Proteomes" id="UP000245778">
    <property type="component" value="Unassembled WGS sequence"/>
</dbReference>
<evidence type="ECO:0000256" key="9">
    <source>
        <dbReference type="ARBA" id="ARBA00023102"/>
    </source>
</evidence>
<evidence type="ECO:0000256" key="4">
    <source>
        <dbReference type="ARBA" id="ARBA00009667"/>
    </source>
</evidence>
<dbReference type="PANTHER" id="PTHR43090:SF2">
    <property type="entry name" value="1-(5-PHOSPHORIBOSYL)-5-[(5-PHOSPHORIBOSYLAMINO)METHYLIDENEAMINO] IMIDAZOLE-4-CARBOXAMIDE ISOMERASE"/>
    <property type="match status" value="1"/>
</dbReference>
<dbReference type="GO" id="GO:0000162">
    <property type="term" value="P:L-tryptophan biosynthetic process"/>
    <property type="evidence" value="ECO:0007669"/>
    <property type="project" value="TreeGrafter"/>
</dbReference>
<evidence type="ECO:0000256" key="6">
    <source>
        <dbReference type="ARBA" id="ARBA00018464"/>
    </source>
</evidence>
<dbReference type="KEGG" id="ibu:IB211_01555"/>
<keyword evidence="10 12" id="KW-0413">Isomerase</keyword>
<dbReference type="Gene3D" id="3.20.20.70">
    <property type="entry name" value="Aldolase class I"/>
    <property type="match status" value="1"/>
</dbReference>
<evidence type="ECO:0000256" key="14">
    <source>
        <dbReference type="RuleBase" id="RU003658"/>
    </source>
</evidence>
<dbReference type="EMBL" id="CP011307">
    <property type="protein sequence ID" value="ALP93947.1"/>
    <property type="molecule type" value="Genomic_DNA"/>
</dbReference>
<dbReference type="InterPro" id="IPR023016">
    <property type="entry name" value="HisA/PriA"/>
</dbReference>
<dbReference type="PATRIC" id="fig|1297617.4.peg.1595"/>
<dbReference type="UniPathway" id="UPA00031">
    <property type="reaction ID" value="UER00009"/>
</dbReference>
<evidence type="ECO:0000256" key="12">
    <source>
        <dbReference type="HAMAP-Rule" id="MF_01014"/>
    </source>
</evidence>
<evidence type="ECO:0000313" key="15">
    <source>
        <dbReference type="EMBL" id="ALP93947.1"/>
    </source>
</evidence>
<gene>
    <name evidence="12" type="primary">hisA</name>
    <name evidence="16" type="ORF">C7373_102225</name>
    <name evidence="15" type="ORF">IB211_01555</name>
</gene>
<dbReference type="PANTHER" id="PTHR43090">
    <property type="entry name" value="1-(5-PHOSPHORIBOSYL)-5-[(5-PHOSPHORIBOSYLAMINO)METHYLIDENEAMINO] IMIDAZOLE-4-CARBOXAMIDE ISOMERASE"/>
    <property type="match status" value="1"/>
</dbReference>
<dbReference type="InterPro" id="IPR006062">
    <property type="entry name" value="His_biosynth"/>
</dbReference>
<dbReference type="CDD" id="cd04732">
    <property type="entry name" value="HisA"/>
    <property type="match status" value="1"/>
</dbReference>
<evidence type="ECO:0000256" key="2">
    <source>
        <dbReference type="ARBA" id="ARBA00004496"/>
    </source>
</evidence>
<reference evidence="16 18" key="3">
    <citation type="submission" date="2018-04" db="EMBL/GenBank/DDBJ databases">
        <title>Genomic Encyclopedia of Type Strains, Phase IV (KMG-IV): sequencing the most valuable type-strain genomes for metagenomic binning, comparative biology and taxonomic classification.</title>
        <authorList>
            <person name="Goeker M."/>
        </authorList>
    </citation>
    <scope>NUCLEOTIDE SEQUENCE [LARGE SCALE GENOMIC DNA]</scope>
    <source>
        <strain evidence="16 18">DSM 26588</strain>
    </source>
</reference>
<dbReference type="InterPro" id="IPR044524">
    <property type="entry name" value="Isoase_HisA-like"/>
</dbReference>
<dbReference type="HAMAP" id="MF_01014">
    <property type="entry name" value="HisA"/>
    <property type="match status" value="1"/>
</dbReference>
<evidence type="ECO:0000313" key="18">
    <source>
        <dbReference type="Proteomes" id="UP000245778"/>
    </source>
</evidence>
<dbReference type="AlphaFoldDB" id="A0A0S2W3P8"/>
<dbReference type="Proteomes" id="UP000064844">
    <property type="component" value="Chromosome"/>
</dbReference>
<evidence type="ECO:0000256" key="3">
    <source>
        <dbReference type="ARBA" id="ARBA00005133"/>
    </source>
</evidence>
<comment type="similarity">
    <text evidence="4 12 13">Belongs to the HisA/HisF family.</text>
</comment>
<dbReference type="EC" id="5.3.1.16" evidence="5 12"/>
<evidence type="ECO:0000256" key="8">
    <source>
        <dbReference type="ARBA" id="ARBA00022605"/>
    </source>
</evidence>
<keyword evidence="9 12" id="KW-0368">Histidine biosynthesis</keyword>
<evidence type="ECO:0000256" key="13">
    <source>
        <dbReference type="RuleBase" id="RU003657"/>
    </source>
</evidence>
<dbReference type="FunFam" id="3.20.20.70:FF:000009">
    <property type="entry name" value="1-(5-phosphoribosyl)-5-[(5-phosphoribosylamino)methylideneamino] imidazole-4-carboxamide isomerase"/>
    <property type="match status" value="1"/>
</dbReference>
<accession>A0A0S2W3P8</accession>
<evidence type="ECO:0000313" key="17">
    <source>
        <dbReference type="Proteomes" id="UP000064844"/>
    </source>
</evidence>
<reference evidence="17" key="2">
    <citation type="submission" date="2015-04" db="EMBL/GenBank/DDBJ databases">
        <title>A butyrogenic pathway from the amino acid lysine in a human gut commensal.</title>
        <authorList>
            <person name="de Vos W.M."/>
            <person name="Bui N.T.P."/>
            <person name="Plugge C.M."/>
            <person name="Ritari J."/>
        </authorList>
    </citation>
    <scope>NUCLEOTIDE SEQUENCE [LARGE SCALE GENOMIC DNA]</scope>
    <source>
        <strain evidence="17">AF211</strain>
    </source>
</reference>
<dbReference type="InterPro" id="IPR006063">
    <property type="entry name" value="HisA_bact_arch"/>
</dbReference>
<comment type="pathway">
    <text evidence="3 12 14">Amino-acid biosynthesis; L-histidine biosynthesis; L-histidine from 5-phospho-alpha-D-ribose 1-diphosphate: step 4/9.</text>
</comment>
<sequence>MILLPAIDMKDGRCVRLHKGVFRTAHQVADSALETAKRFADAGAKWVHMVDLDGARDGVRKNFPYIYEVIQQSGLRVELGGGIKSIPDVITVVESGAARAVIGSAAVSHPEVVDYALSQWGSERVAVGIDCLNGRVRTAGWEEDSGLDCVEFARQMEGKGVRTIIFTDIATDGMLSGPSFVQLSDLQRAVNCDIVASGGVTTLDDVRRLRDMGLYGAIIGKAYYAGTIDLAEAIKEAGAQC</sequence>
<evidence type="ECO:0000313" key="16">
    <source>
        <dbReference type="EMBL" id="PVY59242.1"/>
    </source>
</evidence>
<dbReference type="InterPro" id="IPR013785">
    <property type="entry name" value="Aldolase_TIM"/>
</dbReference>